<protein>
    <submittedName>
        <fullName evidence="2">Uncharacterized protein</fullName>
    </submittedName>
</protein>
<feature type="compositionally biased region" description="Basic and acidic residues" evidence="1">
    <location>
        <begin position="147"/>
        <end position="167"/>
    </location>
</feature>
<dbReference type="AlphaFoldDB" id="A0A4Z2HU47"/>
<evidence type="ECO:0000256" key="1">
    <source>
        <dbReference type="SAM" id="MobiDB-lite"/>
    </source>
</evidence>
<dbReference type="EMBL" id="SRLO01000178">
    <property type="protein sequence ID" value="TNN69268.1"/>
    <property type="molecule type" value="Genomic_DNA"/>
</dbReference>
<reference evidence="2 3" key="1">
    <citation type="submission" date="2019-03" db="EMBL/GenBank/DDBJ databases">
        <title>First draft genome of Liparis tanakae, snailfish: a comprehensive survey of snailfish specific genes.</title>
        <authorList>
            <person name="Kim W."/>
            <person name="Song I."/>
            <person name="Jeong J.-H."/>
            <person name="Kim D."/>
            <person name="Kim S."/>
            <person name="Ryu S."/>
            <person name="Song J.Y."/>
            <person name="Lee S.K."/>
        </authorList>
    </citation>
    <scope>NUCLEOTIDE SEQUENCE [LARGE SCALE GENOMIC DNA]</scope>
    <source>
        <tissue evidence="2">Muscle</tissue>
    </source>
</reference>
<name>A0A4Z2HU47_9TELE</name>
<gene>
    <name evidence="2" type="ORF">EYF80_020585</name>
</gene>
<sequence length="173" mass="19288">MDYTWSFFGGNKLWNGGTTLSAKTLRKMTTLYGTQPRKNAATMQKTNFTARSFVCDLVRLNVAESHHCKRDQEENVLLEDTDAFPLEGFVLAAQGVFTVVRDPDEGAVEQGGNGGSNADYPQEERHIHPRAESQAGQWVDHYQIPVDGHDGQEEDAAVKPDEEDKSHYFAKGL</sequence>
<dbReference type="Proteomes" id="UP000314294">
    <property type="component" value="Unassembled WGS sequence"/>
</dbReference>
<feature type="region of interest" description="Disordered" evidence="1">
    <location>
        <begin position="104"/>
        <end position="173"/>
    </location>
</feature>
<evidence type="ECO:0000313" key="3">
    <source>
        <dbReference type="Proteomes" id="UP000314294"/>
    </source>
</evidence>
<accession>A0A4Z2HU47</accession>
<comment type="caution">
    <text evidence="2">The sequence shown here is derived from an EMBL/GenBank/DDBJ whole genome shotgun (WGS) entry which is preliminary data.</text>
</comment>
<organism evidence="2 3">
    <name type="scientific">Liparis tanakae</name>
    <name type="common">Tanaka's snailfish</name>
    <dbReference type="NCBI Taxonomy" id="230148"/>
    <lineage>
        <taxon>Eukaryota</taxon>
        <taxon>Metazoa</taxon>
        <taxon>Chordata</taxon>
        <taxon>Craniata</taxon>
        <taxon>Vertebrata</taxon>
        <taxon>Euteleostomi</taxon>
        <taxon>Actinopterygii</taxon>
        <taxon>Neopterygii</taxon>
        <taxon>Teleostei</taxon>
        <taxon>Neoteleostei</taxon>
        <taxon>Acanthomorphata</taxon>
        <taxon>Eupercaria</taxon>
        <taxon>Perciformes</taxon>
        <taxon>Cottioidei</taxon>
        <taxon>Cottales</taxon>
        <taxon>Liparidae</taxon>
        <taxon>Liparis</taxon>
    </lineage>
</organism>
<proteinExistence type="predicted"/>
<feature type="compositionally biased region" description="Basic and acidic residues" evidence="1">
    <location>
        <begin position="122"/>
        <end position="131"/>
    </location>
</feature>
<evidence type="ECO:0000313" key="2">
    <source>
        <dbReference type="EMBL" id="TNN69268.1"/>
    </source>
</evidence>
<keyword evidence="3" id="KW-1185">Reference proteome</keyword>